<organism evidence="11 12">
    <name type="scientific">Alkalibacterium olivapovliticus</name>
    <dbReference type="NCBI Taxonomy" id="99907"/>
    <lineage>
        <taxon>Bacteria</taxon>
        <taxon>Bacillati</taxon>
        <taxon>Bacillota</taxon>
        <taxon>Bacilli</taxon>
        <taxon>Lactobacillales</taxon>
        <taxon>Carnobacteriaceae</taxon>
        <taxon>Alkalibacterium</taxon>
    </lineage>
</organism>
<dbReference type="PANTHER" id="PTHR30505:SF0">
    <property type="entry name" value="FRUCTOSE-LIKE PTS SYSTEM EIIBC COMPONENT-RELATED"/>
    <property type="match status" value="1"/>
</dbReference>
<gene>
    <name evidence="11" type="ORF">CLV38_11724</name>
</gene>
<dbReference type="Pfam" id="PF02378">
    <property type="entry name" value="PTS_EIIC"/>
    <property type="match status" value="1"/>
</dbReference>
<dbReference type="InterPro" id="IPR013014">
    <property type="entry name" value="PTS_EIIC_2"/>
</dbReference>
<evidence type="ECO:0000259" key="10">
    <source>
        <dbReference type="PROSITE" id="PS51104"/>
    </source>
</evidence>
<evidence type="ECO:0000313" key="12">
    <source>
        <dbReference type="Proteomes" id="UP000238205"/>
    </source>
</evidence>
<feature type="transmembrane region" description="Helical" evidence="9">
    <location>
        <begin position="249"/>
        <end position="269"/>
    </location>
</feature>
<proteinExistence type="predicted"/>
<dbReference type="NCBIfam" id="TIGR01427">
    <property type="entry name" value="PTS_IIC_fructo"/>
    <property type="match status" value="1"/>
</dbReference>
<keyword evidence="7 9" id="KW-1133">Transmembrane helix</keyword>
<dbReference type="RefSeq" id="WP_170068857.1">
    <property type="nucleotide sequence ID" value="NZ_PVTO01000017.1"/>
</dbReference>
<feature type="transmembrane region" description="Helical" evidence="9">
    <location>
        <begin position="281"/>
        <end position="306"/>
    </location>
</feature>
<keyword evidence="2" id="KW-0813">Transport</keyword>
<keyword evidence="3" id="KW-1003">Cell membrane</keyword>
<dbReference type="InterPro" id="IPR006327">
    <property type="entry name" value="PTS_IIC_fruc"/>
</dbReference>
<evidence type="ECO:0000256" key="4">
    <source>
        <dbReference type="ARBA" id="ARBA00022597"/>
    </source>
</evidence>
<dbReference type="GO" id="GO:0009401">
    <property type="term" value="P:phosphoenolpyruvate-dependent sugar phosphotransferase system"/>
    <property type="evidence" value="ECO:0007669"/>
    <property type="project" value="UniProtKB-KW"/>
</dbReference>
<reference evidence="11 12" key="1">
    <citation type="submission" date="2018-03" db="EMBL/GenBank/DDBJ databases">
        <title>Genomic Encyclopedia of Archaeal and Bacterial Type Strains, Phase II (KMG-II): from individual species to whole genera.</title>
        <authorList>
            <person name="Goeker M."/>
        </authorList>
    </citation>
    <scope>NUCLEOTIDE SEQUENCE [LARGE SCALE GENOMIC DNA]</scope>
    <source>
        <strain evidence="11 12">DSM 13175</strain>
    </source>
</reference>
<keyword evidence="8 9" id="KW-0472">Membrane</keyword>
<evidence type="ECO:0000256" key="9">
    <source>
        <dbReference type="SAM" id="Phobius"/>
    </source>
</evidence>
<feature type="transmembrane region" description="Helical" evidence="9">
    <location>
        <begin position="48"/>
        <end position="67"/>
    </location>
</feature>
<comment type="subcellular location">
    <subcellularLocation>
        <location evidence="1">Cell inner membrane</location>
        <topology evidence="1">Multi-pass membrane protein</topology>
    </subcellularLocation>
</comment>
<feature type="transmembrane region" description="Helical" evidence="9">
    <location>
        <begin position="96"/>
        <end position="115"/>
    </location>
</feature>
<accession>A0A2T0W6E4</accession>
<evidence type="ECO:0000313" key="11">
    <source>
        <dbReference type="EMBL" id="PRY81433.1"/>
    </source>
</evidence>
<feature type="transmembrane region" description="Helical" evidence="9">
    <location>
        <begin position="173"/>
        <end position="206"/>
    </location>
</feature>
<protein>
    <submittedName>
        <fullName evidence="11">PTS system fructose-specific IIC component/fructose-specific PTS system IIC-like component</fullName>
    </submittedName>
</protein>
<name>A0A2T0W6E4_9LACT</name>
<dbReference type="GO" id="GO:0008982">
    <property type="term" value="F:protein-N(PI)-phosphohistidine-sugar phosphotransferase activity"/>
    <property type="evidence" value="ECO:0007669"/>
    <property type="project" value="InterPro"/>
</dbReference>
<feature type="transmembrane region" description="Helical" evidence="9">
    <location>
        <begin position="12"/>
        <end position="36"/>
    </location>
</feature>
<dbReference type="PROSITE" id="PS51104">
    <property type="entry name" value="PTS_EIIC_TYPE_2"/>
    <property type="match status" value="1"/>
</dbReference>
<keyword evidence="5" id="KW-0598">Phosphotransferase system</keyword>
<dbReference type="InterPro" id="IPR050864">
    <property type="entry name" value="Bacterial_PTS_Sugar_Transport"/>
</dbReference>
<comment type="caution">
    <text evidence="11">The sequence shown here is derived from an EMBL/GenBank/DDBJ whole genome shotgun (WGS) entry which is preliminary data.</text>
</comment>
<dbReference type="GO" id="GO:0090563">
    <property type="term" value="F:protein-phosphocysteine-sugar phosphotransferase activity"/>
    <property type="evidence" value="ECO:0007669"/>
    <property type="project" value="TreeGrafter"/>
</dbReference>
<evidence type="ECO:0000256" key="7">
    <source>
        <dbReference type="ARBA" id="ARBA00022989"/>
    </source>
</evidence>
<dbReference type="GO" id="GO:0005886">
    <property type="term" value="C:plasma membrane"/>
    <property type="evidence" value="ECO:0007669"/>
    <property type="project" value="UniProtKB-SubCell"/>
</dbReference>
<evidence type="ECO:0000256" key="6">
    <source>
        <dbReference type="ARBA" id="ARBA00022692"/>
    </source>
</evidence>
<feature type="transmembrane region" description="Helical" evidence="9">
    <location>
        <begin position="213"/>
        <end position="237"/>
    </location>
</feature>
<dbReference type="GO" id="GO:0005351">
    <property type="term" value="F:carbohydrate:proton symporter activity"/>
    <property type="evidence" value="ECO:0007669"/>
    <property type="project" value="InterPro"/>
</dbReference>
<evidence type="ECO:0000256" key="5">
    <source>
        <dbReference type="ARBA" id="ARBA00022683"/>
    </source>
</evidence>
<evidence type="ECO:0000256" key="8">
    <source>
        <dbReference type="ARBA" id="ARBA00023136"/>
    </source>
</evidence>
<keyword evidence="6 9" id="KW-0812">Transmembrane</keyword>
<evidence type="ECO:0000256" key="1">
    <source>
        <dbReference type="ARBA" id="ARBA00004429"/>
    </source>
</evidence>
<dbReference type="AlphaFoldDB" id="A0A2T0W6E4"/>
<dbReference type="InterPro" id="IPR003352">
    <property type="entry name" value="PTS_EIIC"/>
</dbReference>
<dbReference type="PANTHER" id="PTHR30505">
    <property type="entry name" value="FRUCTOSE-LIKE PERMEASE"/>
    <property type="match status" value="1"/>
</dbReference>
<feature type="transmembrane region" description="Helical" evidence="9">
    <location>
        <begin position="131"/>
        <end position="153"/>
    </location>
</feature>
<feature type="domain" description="PTS EIIC type-2" evidence="10">
    <location>
        <begin position="4"/>
        <end position="343"/>
    </location>
</feature>
<dbReference type="EMBL" id="PVTO01000017">
    <property type="protein sequence ID" value="PRY81433.1"/>
    <property type="molecule type" value="Genomic_DNA"/>
</dbReference>
<keyword evidence="4" id="KW-0762">Sugar transport</keyword>
<keyword evidence="12" id="KW-1185">Reference proteome</keyword>
<sequence>MKKFQQALMTGVSYMLPLIVFSGMTIALTGMISQSVQSDFPAVATLNGFAWMMMDLIPAIFAAYMAYAIGDKAAIIPGFIGGYIAAHPPVEGTSASGFLGAILAGLIAGYVVLFIRKIKVPLFLDSIKKTLFIPVLTGWLLYVIMAYPIAYFVGALNDFIIDNLITLSQAPQYAFLLGAILSAMCAFDMGGPIGKIAITFVFAVWNDPSGLGFVVNAAVFPGIMVPALSVGIASLIARNKYTEDEIKMAPASILSGLVGITESTLPYAFRDPLRIVGANMLGASIGGAIMMGFGVSTAGVSGVFGMPMASNLGIFISAILIGTVISVTTQILIKKPVDEYTEFAGADDEDLDFDITL</sequence>
<evidence type="ECO:0000256" key="3">
    <source>
        <dbReference type="ARBA" id="ARBA00022475"/>
    </source>
</evidence>
<dbReference type="Proteomes" id="UP000238205">
    <property type="component" value="Unassembled WGS sequence"/>
</dbReference>
<evidence type="ECO:0000256" key="2">
    <source>
        <dbReference type="ARBA" id="ARBA00022448"/>
    </source>
</evidence>
<feature type="transmembrane region" description="Helical" evidence="9">
    <location>
        <begin position="312"/>
        <end position="333"/>
    </location>
</feature>